<dbReference type="Pfam" id="PF00441">
    <property type="entry name" value="Acyl-CoA_dh_1"/>
    <property type="match status" value="1"/>
</dbReference>
<evidence type="ECO:0000259" key="11">
    <source>
        <dbReference type="Pfam" id="PF00441"/>
    </source>
</evidence>
<evidence type="ECO:0000313" key="14">
    <source>
        <dbReference type="EMBL" id="SPL64829.1"/>
    </source>
</evidence>
<dbReference type="GO" id="GO:0003995">
    <property type="term" value="F:acyl-CoA dehydrogenase activity"/>
    <property type="evidence" value="ECO:0007669"/>
    <property type="project" value="InterPro"/>
</dbReference>
<proteinExistence type="inferred from homology"/>
<dbReference type="AlphaFoldDB" id="A0A2P9HL61"/>
<dbReference type="SUPFAM" id="SSF47203">
    <property type="entry name" value="Acyl-CoA dehydrogenase C-terminal domain-like"/>
    <property type="match status" value="1"/>
</dbReference>
<evidence type="ECO:0000259" key="13">
    <source>
        <dbReference type="Pfam" id="PF02771"/>
    </source>
</evidence>
<dbReference type="FunFam" id="1.10.540.10:FF:000002">
    <property type="entry name" value="Acyl-CoA dehydrogenase FadE19"/>
    <property type="match status" value="1"/>
</dbReference>
<reference evidence="15" key="1">
    <citation type="submission" date="2017-12" db="EMBL/GenBank/DDBJ databases">
        <authorList>
            <person name="Diaz M."/>
        </authorList>
    </citation>
    <scope>NUCLEOTIDE SEQUENCE [LARGE SCALE GENOMIC DNA]</scope>
    <source>
        <strain evidence="15">FI11154</strain>
    </source>
</reference>
<dbReference type="EC" id="3.13.1.4" evidence="7"/>
<gene>
    <name evidence="14" type="ORF">OHAE_696</name>
</gene>
<comment type="similarity">
    <text evidence="2 10">Belongs to the acyl-CoA dehydrogenase family.</text>
</comment>
<protein>
    <recommendedName>
        <fullName evidence="8">3-sulfinopropanoyl-CoA desulfinase</fullName>
        <ecNumber evidence="7">3.13.1.4</ecNumber>
    </recommendedName>
    <alternativeName>
        <fullName evidence="9">3-sulfinopropionyl coenzyme A desulfinase</fullName>
    </alternativeName>
</protein>
<dbReference type="Gene3D" id="2.40.110.10">
    <property type="entry name" value="Butyryl-CoA Dehydrogenase, subunit A, domain 2"/>
    <property type="match status" value="1"/>
</dbReference>
<dbReference type="InterPro" id="IPR006091">
    <property type="entry name" value="Acyl-CoA_Oxase/DH_mid-dom"/>
</dbReference>
<evidence type="ECO:0000313" key="15">
    <source>
        <dbReference type="Proteomes" id="UP000246073"/>
    </source>
</evidence>
<feature type="domain" description="Acyl-CoA dehydrogenase/oxidase C-terminal" evidence="11">
    <location>
        <begin position="232"/>
        <end position="379"/>
    </location>
</feature>
<dbReference type="InterPro" id="IPR009100">
    <property type="entry name" value="AcylCoA_DH/oxidase_NM_dom_sf"/>
</dbReference>
<evidence type="ECO:0000256" key="10">
    <source>
        <dbReference type="RuleBase" id="RU362125"/>
    </source>
</evidence>
<dbReference type="InterPro" id="IPR037069">
    <property type="entry name" value="AcylCoA_DH/ox_N_sf"/>
</dbReference>
<dbReference type="Gene3D" id="1.10.540.10">
    <property type="entry name" value="Acyl-CoA dehydrogenase/oxidase, N-terminal domain"/>
    <property type="match status" value="1"/>
</dbReference>
<evidence type="ECO:0000256" key="4">
    <source>
        <dbReference type="ARBA" id="ARBA00022827"/>
    </source>
</evidence>
<dbReference type="InterPro" id="IPR046373">
    <property type="entry name" value="Acyl-CoA_Oxase/DH_mid-dom_sf"/>
</dbReference>
<evidence type="ECO:0000256" key="7">
    <source>
        <dbReference type="ARBA" id="ARBA00066461"/>
    </source>
</evidence>
<dbReference type="RefSeq" id="WP_109368587.1">
    <property type="nucleotide sequence ID" value="NZ_OOFM01000005.1"/>
</dbReference>
<feature type="domain" description="Acyl-CoA oxidase/dehydrogenase middle" evidence="12">
    <location>
        <begin position="125"/>
        <end position="220"/>
    </location>
</feature>
<sequence>MTHDCLLTDEQRMIRDSARSFAREKLAPTAAMRDREHHYFPRTEMRELGELGFLGMLVAEEWGGVATDHLSYVLALEEIAAADGSIGAMMALHNGLISTPLRVHGSDQQKELYLRPLAEGRFNGAFGLTEPEAGSNAFAIRTKAVRVDGGFRLTGAKQFMSNGKSADIAIVFAATESDDPRRRITAFLVSPTAPGYVCVRIEDKLGLAASETCQVQLDDVFVADDHVLGEVGGGYALAMSTLELGRLGIAAQSLGLAQAAFDHAHAYALERQTFGKAIIEHQAVGFRLAEMHTQIEVARSYLHYVARLRDAGQPCKTEAATAKLFASEIAEKVASEAIQVHGGYGYLKDFAVERIYRDARICRIYEGTSDIQKLIIAGSLAKKGKAV</sequence>
<dbReference type="PANTHER" id="PTHR43884">
    <property type="entry name" value="ACYL-COA DEHYDROGENASE"/>
    <property type="match status" value="1"/>
</dbReference>
<evidence type="ECO:0000256" key="1">
    <source>
        <dbReference type="ARBA" id="ARBA00001974"/>
    </source>
</evidence>
<name>A0A2P9HL61_9HYPH</name>
<accession>A0A2P9HL61</accession>
<organism evidence="14 15">
    <name type="scientific">Ochrobactrum soli</name>
    <dbReference type="NCBI Taxonomy" id="2448455"/>
    <lineage>
        <taxon>Bacteria</taxon>
        <taxon>Pseudomonadati</taxon>
        <taxon>Pseudomonadota</taxon>
        <taxon>Alphaproteobacteria</taxon>
        <taxon>Hyphomicrobiales</taxon>
        <taxon>Brucellaceae</taxon>
        <taxon>Brucella/Ochrobactrum group</taxon>
        <taxon>Ochrobactrum</taxon>
    </lineage>
</organism>
<dbReference type="SUPFAM" id="SSF56645">
    <property type="entry name" value="Acyl-CoA dehydrogenase NM domain-like"/>
    <property type="match status" value="1"/>
</dbReference>
<comment type="cofactor">
    <cofactor evidence="1 10">
        <name>FAD</name>
        <dbReference type="ChEBI" id="CHEBI:57692"/>
    </cofactor>
</comment>
<dbReference type="InterPro" id="IPR009075">
    <property type="entry name" value="AcylCo_DH/oxidase_C"/>
</dbReference>
<dbReference type="Pfam" id="PF02771">
    <property type="entry name" value="Acyl-CoA_dh_N"/>
    <property type="match status" value="1"/>
</dbReference>
<dbReference type="Pfam" id="PF02770">
    <property type="entry name" value="Acyl-CoA_dh_M"/>
    <property type="match status" value="1"/>
</dbReference>
<dbReference type="GO" id="GO:0050660">
    <property type="term" value="F:flavin adenine dinucleotide binding"/>
    <property type="evidence" value="ECO:0007669"/>
    <property type="project" value="InterPro"/>
</dbReference>
<evidence type="ECO:0000256" key="3">
    <source>
        <dbReference type="ARBA" id="ARBA00022630"/>
    </source>
</evidence>
<dbReference type="InterPro" id="IPR006089">
    <property type="entry name" value="Acyl-CoA_DH_CS"/>
</dbReference>
<dbReference type="PANTHER" id="PTHR43884:SF12">
    <property type="entry name" value="ISOVALERYL-COA DEHYDROGENASE, MITOCHONDRIAL-RELATED"/>
    <property type="match status" value="1"/>
</dbReference>
<dbReference type="EMBL" id="OOFM01000005">
    <property type="protein sequence ID" value="SPL64829.1"/>
    <property type="molecule type" value="Genomic_DNA"/>
</dbReference>
<dbReference type="FunFam" id="1.20.140.10:FF:000004">
    <property type="entry name" value="Acyl-CoA dehydrogenase FadE25"/>
    <property type="match status" value="1"/>
</dbReference>
<keyword evidence="3 10" id="KW-0285">Flavoprotein</keyword>
<feature type="domain" description="Acyl-CoA dehydrogenase/oxidase N-terminal" evidence="13">
    <location>
        <begin position="8"/>
        <end position="120"/>
    </location>
</feature>
<evidence type="ECO:0000256" key="6">
    <source>
        <dbReference type="ARBA" id="ARBA00052938"/>
    </source>
</evidence>
<comment type="catalytic activity">
    <reaction evidence="6">
        <text>3-sulfinopropanoyl-CoA + H2O = propanoyl-CoA + sulfite + H(+)</text>
        <dbReference type="Rhea" id="RHEA:41624"/>
        <dbReference type="ChEBI" id="CHEBI:15377"/>
        <dbReference type="ChEBI" id="CHEBI:15378"/>
        <dbReference type="ChEBI" id="CHEBI:17359"/>
        <dbReference type="ChEBI" id="CHEBI:57392"/>
        <dbReference type="ChEBI" id="CHEBI:78349"/>
        <dbReference type="EC" id="3.13.1.4"/>
    </reaction>
    <physiologicalReaction direction="left-to-right" evidence="6">
        <dbReference type="Rhea" id="RHEA:41625"/>
    </physiologicalReaction>
</comment>
<keyword evidence="5 10" id="KW-0560">Oxidoreductase</keyword>
<evidence type="ECO:0000256" key="8">
    <source>
        <dbReference type="ARBA" id="ARBA00068311"/>
    </source>
</evidence>
<dbReference type="PIRSF" id="PIRSF016578">
    <property type="entry name" value="HsaA"/>
    <property type="match status" value="1"/>
</dbReference>
<dbReference type="Proteomes" id="UP000246073">
    <property type="component" value="Unassembled WGS sequence"/>
</dbReference>
<dbReference type="InterPro" id="IPR013786">
    <property type="entry name" value="AcylCoA_DH/ox_N"/>
</dbReference>
<keyword evidence="4 10" id="KW-0274">FAD</keyword>
<evidence type="ECO:0000256" key="2">
    <source>
        <dbReference type="ARBA" id="ARBA00009347"/>
    </source>
</evidence>
<dbReference type="Gene3D" id="1.20.140.10">
    <property type="entry name" value="Butyryl-CoA Dehydrogenase, subunit A, domain 3"/>
    <property type="match status" value="1"/>
</dbReference>
<dbReference type="PROSITE" id="PS00073">
    <property type="entry name" value="ACYL_COA_DH_2"/>
    <property type="match status" value="1"/>
</dbReference>
<evidence type="ECO:0000256" key="5">
    <source>
        <dbReference type="ARBA" id="ARBA00023002"/>
    </source>
</evidence>
<dbReference type="InterPro" id="IPR036250">
    <property type="entry name" value="AcylCo_DH-like_C"/>
</dbReference>
<evidence type="ECO:0000259" key="12">
    <source>
        <dbReference type="Pfam" id="PF02770"/>
    </source>
</evidence>
<evidence type="ECO:0000256" key="9">
    <source>
        <dbReference type="ARBA" id="ARBA00075603"/>
    </source>
</evidence>